<evidence type="ECO:0000313" key="4">
    <source>
        <dbReference type="EMBL" id="KAL3865885.1"/>
    </source>
</evidence>
<accession>A0ABD3VZV8</accession>
<feature type="compositionally biased region" description="Polar residues" evidence="1">
    <location>
        <begin position="304"/>
        <end position="318"/>
    </location>
</feature>
<dbReference type="Pfam" id="PF06701">
    <property type="entry name" value="MIB_HERC2"/>
    <property type="match status" value="1"/>
</dbReference>
<evidence type="ECO:0000259" key="3">
    <source>
        <dbReference type="PROSITE" id="PS51416"/>
    </source>
</evidence>
<name>A0ABD3VZV8_SINWO</name>
<dbReference type="Gene3D" id="3.40.50.410">
    <property type="entry name" value="von Willebrand factor, type A domain"/>
    <property type="match status" value="1"/>
</dbReference>
<feature type="compositionally biased region" description="Basic and acidic residues" evidence="1">
    <location>
        <begin position="750"/>
        <end position="759"/>
    </location>
</feature>
<feature type="domain" description="MIB/HERC2" evidence="3">
    <location>
        <begin position="733"/>
        <end position="806"/>
    </location>
</feature>
<feature type="region of interest" description="Disordered" evidence="1">
    <location>
        <begin position="156"/>
        <end position="220"/>
    </location>
</feature>
<gene>
    <name evidence="4" type="ORF">ACJMK2_043233</name>
</gene>
<dbReference type="CDD" id="cd00198">
    <property type="entry name" value="vWFA"/>
    <property type="match status" value="1"/>
</dbReference>
<dbReference type="PROSITE" id="PS51416">
    <property type="entry name" value="MIB_HERC2"/>
    <property type="match status" value="2"/>
</dbReference>
<evidence type="ECO:0000256" key="1">
    <source>
        <dbReference type="SAM" id="MobiDB-lite"/>
    </source>
</evidence>
<dbReference type="InterPro" id="IPR036465">
    <property type="entry name" value="vWFA_dom_sf"/>
</dbReference>
<evidence type="ECO:0000259" key="2">
    <source>
        <dbReference type="PROSITE" id="PS50234"/>
    </source>
</evidence>
<feature type="compositionally biased region" description="Polar residues" evidence="1">
    <location>
        <begin position="203"/>
        <end position="215"/>
    </location>
</feature>
<evidence type="ECO:0000313" key="5">
    <source>
        <dbReference type="Proteomes" id="UP001634394"/>
    </source>
</evidence>
<proteinExistence type="predicted"/>
<dbReference type="SUPFAM" id="SSF53300">
    <property type="entry name" value="vWA-like"/>
    <property type="match status" value="1"/>
</dbReference>
<sequence>MANKSEKDTSSNVSDKDEELHNKFSEFHMHLDELQENYRRLNSRLDNLIQAPEEDNKIRYQEGHRHAISELEYRIRIIESHDRRRENELKELQQSLKSLVEKSDLCYGMISSICPGATIPSLGKNVEITASGISDIGSFQQKNDDVAVCRTSIQQEISSGTPEHGLSRMQDPDKHTTSSINVLFQKETEQSVNEGSKSKDGSEQNVVKPNATGFSALNVPRPETAGHIVVKEHPSSLRDSKETLVDTHVPNILEPEKEGHAVKENTSSADSYTQGNRSVKLESNIVNIYQRADNTLRSSRDYTESQSGNVHAASNSSDHMIAKSQKHSINKIRDSVGKNLTPQKKKNVMLKVKQDAFSSDSYSSQPVLKLRASANVTSSVHPIQQNSDSIAQLQNISNVSKKTRQAQEYIDLDYNVKEEYMQQEEWEFYAQVELQQALENMVHDIHTVLCVDISASMRGGEAWDQAQIFVRCFLTGLEEVVSEGDRKLDYVSLSVFGHETRVIQRLTNDFNLLHTCFDKLKLGGPTQMFGGLLMALAGVGAFSCPNLSRIRVHPRIILISDGKPTASSLRAGPDIYDESNKEEIESEILTTVVDKITERDIKIHCVPVGSDPNVKFLEKIAKKSKGKIFTHQDGRYLARRTRNIKYAGHALHYWKSMNTMQSMFGGEVLLEDLIMGMERGSPAAGYMPGSAQMAIQSKADKEQILALAKEALEEDTFEDAIEDADKMMSPHYESTDPSSGLPPLGSRVSRGPDWDKGMQDNRGPGTVIGHIKDRKHEIYVTWDRNGKTANYRFGPRGYDVVLVEEPRLLQFDELIGTGCVVRRGNDWRYGNQDGVPGTKGVVLKVLEDGRVIVRWPDKSKNVYRFGAEGCFDLEICNPFDDSSFGRKTQAADNTSLFG</sequence>
<reference evidence="4 5" key="1">
    <citation type="submission" date="2024-11" db="EMBL/GenBank/DDBJ databases">
        <title>Chromosome-level genome assembly of the freshwater bivalve Anodonta woodiana.</title>
        <authorList>
            <person name="Chen X."/>
        </authorList>
    </citation>
    <scope>NUCLEOTIDE SEQUENCE [LARGE SCALE GENOMIC DNA]</scope>
    <source>
        <strain evidence="4">MN2024</strain>
        <tissue evidence="4">Gills</tissue>
    </source>
</reference>
<feature type="region of interest" description="Disordered" evidence="1">
    <location>
        <begin position="1"/>
        <end position="20"/>
    </location>
</feature>
<comment type="caution">
    <text evidence="4">The sequence shown here is derived from an EMBL/GenBank/DDBJ whole genome shotgun (WGS) entry which is preliminary data.</text>
</comment>
<dbReference type="InterPro" id="IPR010606">
    <property type="entry name" value="Mib_Herc2"/>
</dbReference>
<feature type="region of interest" description="Disordered" evidence="1">
    <location>
        <begin position="297"/>
        <end position="345"/>
    </location>
</feature>
<dbReference type="InterPro" id="IPR037252">
    <property type="entry name" value="Mib_Herc2_sf"/>
</dbReference>
<dbReference type="Gene3D" id="2.30.30.40">
    <property type="entry name" value="SH3 Domains"/>
    <property type="match status" value="2"/>
</dbReference>
<dbReference type="PROSITE" id="PS50234">
    <property type="entry name" value="VWFA"/>
    <property type="match status" value="1"/>
</dbReference>
<dbReference type="SUPFAM" id="SSF159034">
    <property type="entry name" value="Mib/herc2 domain-like"/>
    <property type="match status" value="2"/>
</dbReference>
<feature type="domain" description="MIB/HERC2" evidence="3">
    <location>
        <begin position="809"/>
        <end position="879"/>
    </location>
</feature>
<feature type="region of interest" description="Disordered" evidence="1">
    <location>
        <begin position="729"/>
        <end position="767"/>
    </location>
</feature>
<protein>
    <submittedName>
        <fullName evidence="4">Uncharacterized protein</fullName>
    </submittedName>
</protein>
<organism evidence="4 5">
    <name type="scientific">Sinanodonta woodiana</name>
    <name type="common">Chinese pond mussel</name>
    <name type="synonym">Anodonta woodiana</name>
    <dbReference type="NCBI Taxonomy" id="1069815"/>
    <lineage>
        <taxon>Eukaryota</taxon>
        <taxon>Metazoa</taxon>
        <taxon>Spiralia</taxon>
        <taxon>Lophotrochozoa</taxon>
        <taxon>Mollusca</taxon>
        <taxon>Bivalvia</taxon>
        <taxon>Autobranchia</taxon>
        <taxon>Heteroconchia</taxon>
        <taxon>Palaeoheterodonta</taxon>
        <taxon>Unionida</taxon>
        <taxon>Unionoidea</taxon>
        <taxon>Unionidae</taxon>
        <taxon>Unioninae</taxon>
        <taxon>Sinanodonta</taxon>
    </lineage>
</organism>
<keyword evidence="5" id="KW-1185">Reference proteome</keyword>
<dbReference type="InterPro" id="IPR002035">
    <property type="entry name" value="VWF_A"/>
</dbReference>
<dbReference type="SMART" id="SM00327">
    <property type="entry name" value="VWA"/>
    <property type="match status" value="1"/>
</dbReference>
<dbReference type="AlphaFoldDB" id="A0ABD3VZV8"/>
<dbReference type="EMBL" id="JBJQND010000009">
    <property type="protein sequence ID" value="KAL3865885.1"/>
    <property type="molecule type" value="Genomic_DNA"/>
</dbReference>
<dbReference type="Pfam" id="PF13519">
    <property type="entry name" value="VWA_2"/>
    <property type="match status" value="1"/>
</dbReference>
<dbReference type="Proteomes" id="UP001634394">
    <property type="component" value="Unassembled WGS sequence"/>
</dbReference>
<feature type="domain" description="VWFA" evidence="2">
    <location>
        <begin position="446"/>
        <end position="644"/>
    </location>
</feature>